<dbReference type="GO" id="GO:0045892">
    <property type="term" value="P:negative regulation of DNA-templated transcription"/>
    <property type="evidence" value="ECO:0007669"/>
    <property type="project" value="TreeGrafter"/>
</dbReference>
<dbReference type="InterPro" id="IPR036390">
    <property type="entry name" value="WH_DNA-bd_sf"/>
</dbReference>
<accession>A0A372G2P4</accession>
<feature type="domain" description="HTH gntR-type" evidence="4">
    <location>
        <begin position="8"/>
        <end position="76"/>
    </location>
</feature>
<dbReference type="RefSeq" id="WP_117227290.1">
    <property type="nucleotide sequence ID" value="NZ_CP061725.1"/>
</dbReference>
<dbReference type="AlphaFoldDB" id="A0A372G2P4"/>
<name>A0A372G2P4_9ACTN</name>
<dbReference type="CDD" id="cd07377">
    <property type="entry name" value="WHTH_GntR"/>
    <property type="match status" value="1"/>
</dbReference>
<dbReference type="Proteomes" id="UP000262621">
    <property type="component" value="Unassembled WGS sequence"/>
</dbReference>
<dbReference type="GO" id="GO:0003700">
    <property type="term" value="F:DNA-binding transcription factor activity"/>
    <property type="evidence" value="ECO:0007669"/>
    <property type="project" value="InterPro"/>
</dbReference>
<comment type="caution">
    <text evidence="5">The sequence shown here is derived from an EMBL/GenBank/DDBJ whole genome shotgun (WGS) entry which is preliminary data.</text>
</comment>
<dbReference type="PANTHER" id="PTHR44846:SF1">
    <property type="entry name" value="MANNOSYL-D-GLYCERATE TRANSPORT_METABOLISM SYSTEM REPRESSOR MNGR-RELATED"/>
    <property type="match status" value="1"/>
</dbReference>
<dbReference type="PROSITE" id="PS50949">
    <property type="entry name" value="HTH_GNTR"/>
    <property type="match status" value="1"/>
</dbReference>
<keyword evidence="3" id="KW-0804">Transcription</keyword>
<dbReference type="PANTHER" id="PTHR44846">
    <property type="entry name" value="MANNOSYL-D-GLYCERATE TRANSPORT/METABOLISM SYSTEM REPRESSOR MNGR-RELATED"/>
    <property type="match status" value="1"/>
</dbReference>
<reference evidence="5 6" key="1">
    <citation type="submission" date="2018-08" db="EMBL/GenBank/DDBJ databases">
        <title>Verrucosispora craniellae sp. nov., isolated from a marine sponge in the South China Sea.</title>
        <authorList>
            <person name="Li L."/>
            <person name="Lin H.W."/>
        </authorList>
    </citation>
    <scope>NUCLEOTIDE SEQUENCE [LARGE SCALE GENOMIC DNA]</scope>
    <source>
        <strain evidence="5 6">LHW63014</strain>
    </source>
</reference>
<protein>
    <submittedName>
        <fullName evidence="5">GntR family transcriptional regulator</fullName>
    </submittedName>
</protein>
<dbReference type="InterPro" id="IPR036388">
    <property type="entry name" value="WH-like_DNA-bd_sf"/>
</dbReference>
<dbReference type="SUPFAM" id="SSF46785">
    <property type="entry name" value="Winged helix' DNA-binding domain"/>
    <property type="match status" value="1"/>
</dbReference>
<dbReference type="GO" id="GO:0003677">
    <property type="term" value="F:DNA binding"/>
    <property type="evidence" value="ECO:0007669"/>
    <property type="project" value="UniProtKB-KW"/>
</dbReference>
<evidence type="ECO:0000259" key="4">
    <source>
        <dbReference type="PROSITE" id="PS50949"/>
    </source>
</evidence>
<evidence type="ECO:0000313" key="5">
    <source>
        <dbReference type="EMBL" id="RFS47039.1"/>
    </source>
</evidence>
<evidence type="ECO:0000313" key="6">
    <source>
        <dbReference type="Proteomes" id="UP000262621"/>
    </source>
</evidence>
<evidence type="ECO:0000256" key="3">
    <source>
        <dbReference type="ARBA" id="ARBA00023163"/>
    </source>
</evidence>
<keyword evidence="6" id="KW-1185">Reference proteome</keyword>
<evidence type="ECO:0000256" key="2">
    <source>
        <dbReference type="ARBA" id="ARBA00023125"/>
    </source>
</evidence>
<keyword evidence="2" id="KW-0238">DNA-binding</keyword>
<dbReference type="Pfam" id="PF00392">
    <property type="entry name" value="GntR"/>
    <property type="match status" value="1"/>
</dbReference>
<dbReference type="Gene3D" id="1.10.10.10">
    <property type="entry name" value="Winged helix-like DNA-binding domain superfamily/Winged helix DNA-binding domain"/>
    <property type="match status" value="1"/>
</dbReference>
<gene>
    <name evidence="5" type="ORF">D0Q02_07715</name>
</gene>
<proteinExistence type="predicted"/>
<dbReference type="InterPro" id="IPR050679">
    <property type="entry name" value="Bact_HTH_transcr_reg"/>
</dbReference>
<keyword evidence="1" id="KW-0805">Transcription regulation</keyword>
<dbReference type="EMBL" id="QVFU01000005">
    <property type="protein sequence ID" value="RFS47039.1"/>
    <property type="molecule type" value="Genomic_DNA"/>
</dbReference>
<dbReference type="SMART" id="SM00345">
    <property type="entry name" value="HTH_GNTR"/>
    <property type="match status" value="1"/>
</dbReference>
<organism evidence="5 6">
    <name type="scientific">Micromonospora craniellae</name>
    <dbReference type="NCBI Taxonomy" id="2294034"/>
    <lineage>
        <taxon>Bacteria</taxon>
        <taxon>Bacillati</taxon>
        <taxon>Actinomycetota</taxon>
        <taxon>Actinomycetes</taxon>
        <taxon>Micromonosporales</taxon>
        <taxon>Micromonosporaceae</taxon>
        <taxon>Micromonospora</taxon>
    </lineage>
</organism>
<sequence length="134" mass="14446">MIDPASGVPVYRQLADVLRARIVAGEWLPGARLPSETRLVQEYGIGRTTVRRAIAALRSAGVIEVVHGWGMRVPLPREVERVRGESGSVVSVRMPTPLERATWALADGVPMVVVTGPDGLAEAFPGDRTEIDIP</sequence>
<dbReference type="PRINTS" id="PR00035">
    <property type="entry name" value="HTHGNTR"/>
</dbReference>
<dbReference type="OrthoDB" id="4558810at2"/>
<evidence type="ECO:0000256" key="1">
    <source>
        <dbReference type="ARBA" id="ARBA00023015"/>
    </source>
</evidence>
<dbReference type="InterPro" id="IPR000524">
    <property type="entry name" value="Tscrpt_reg_HTH_GntR"/>
</dbReference>